<reference evidence="2 3" key="1">
    <citation type="submission" date="2022-01" db="EMBL/GenBank/DDBJ databases">
        <title>Collection of gut derived symbiotic bacterial strains cultured from healthy donors.</title>
        <authorList>
            <person name="Lin H."/>
            <person name="Kohout C."/>
            <person name="Waligurski E."/>
            <person name="Pamer E.G."/>
        </authorList>
    </citation>
    <scope>NUCLEOTIDE SEQUENCE [LARGE SCALE GENOMIC DNA]</scope>
    <source>
        <strain evidence="2 3">DFI.7.58</strain>
    </source>
</reference>
<organism evidence="2 3">
    <name type="scientific">Anaeromassilibacillus senegalensis</name>
    <dbReference type="NCBI Taxonomy" id="1673717"/>
    <lineage>
        <taxon>Bacteria</taxon>
        <taxon>Bacillati</taxon>
        <taxon>Bacillota</taxon>
        <taxon>Clostridia</taxon>
        <taxon>Eubacteriales</taxon>
        <taxon>Acutalibacteraceae</taxon>
        <taxon>Anaeromassilibacillus</taxon>
    </lineage>
</organism>
<keyword evidence="1" id="KW-0812">Transmembrane</keyword>
<keyword evidence="1" id="KW-0472">Membrane</keyword>
<name>A0ABS9MJA3_9FIRM</name>
<sequence>MKMTRSNKNSTVLGAVRAVVIGAVCGAVLCAGLLALFAFGFVKASYIPQFAINPIIIAVSAFSAFAAGFFAAKVSKKNGLLFGAISGLLLFVLFLLAGVIVFHGAPVLTTLTRLAVMVLAGAIGGLLSVSKKSKIK</sequence>
<dbReference type="InterPro" id="IPR023804">
    <property type="entry name" value="DUF3792_TM"/>
</dbReference>
<proteinExistence type="predicted"/>
<dbReference type="RefSeq" id="WP_087232026.1">
    <property type="nucleotide sequence ID" value="NZ_JAKNHQ010000009.1"/>
</dbReference>
<dbReference type="NCBIfam" id="TIGR04086">
    <property type="entry name" value="TIGR04086_membr"/>
    <property type="match status" value="1"/>
</dbReference>
<dbReference type="EMBL" id="JAKNHQ010000009">
    <property type="protein sequence ID" value="MCG4610892.1"/>
    <property type="molecule type" value="Genomic_DNA"/>
</dbReference>
<protein>
    <submittedName>
        <fullName evidence="2">TIGR04086 family membrane protein</fullName>
    </submittedName>
</protein>
<accession>A0ABS9MJA3</accession>
<evidence type="ECO:0000256" key="1">
    <source>
        <dbReference type="SAM" id="Phobius"/>
    </source>
</evidence>
<gene>
    <name evidence="2" type="ORF">L0P57_08085</name>
</gene>
<dbReference type="Proteomes" id="UP001298681">
    <property type="component" value="Unassembled WGS sequence"/>
</dbReference>
<keyword evidence="1" id="KW-1133">Transmembrane helix</keyword>
<feature type="transmembrane region" description="Helical" evidence="1">
    <location>
        <begin position="12"/>
        <end position="39"/>
    </location>
</feature>
<dbReference type="Pfam" id="PF12670">
    <property type="entry name" value="DUF3792"/>
    <property type="match status" value="1"/>
</dbReference>
<feature type="transmembrane region" description="Helical" evidence="1">
    <location>
        <begin position="51"/>
        <end position="72"/>
    </location>
</feature>
<evidence type="ECO:0000313" key="3">
    <source>
        <dbReference type="Proteomes" id="UP001298681"/>
    </source>
</evidence>
<keyword evidence="3" id="KW-1185">Reference proteome</keyword>
<evidence type="ECO:0000313" key="2">
    <source>
        <dbReference type="EMBL" id="MCG4610892.1"/>
    </source>
</evidence>
<comment type="caution">
    <text evidence="2">The sequence shown here is derived from an EMBL/GenBank/DDBJ whole genome shotgun (WGS) entry which is preliminary data.</text>
</comment>
<feature type="transmembrane region" description="Helical" evidence="1">
    <location>
        <begin position="111"/>
        <end position="129"/>
    </location>
</feature>
<feature type="transmembrane region" description="Helical" evidence="1">
    <location>
        <begin position="79"/>
        <end position="105"/>
    </location>
</feature>